<evidence type="ECO:0000256" key="1">
    <source>
        <dbReference type="SAM" id="Phobius"/>
    </source>
</evidence>
<feature type="transmembrane region" description="Helical" evidence="1">
    <location>
        <begin position="160"/>
        <end position="179"/>
    </location>
</feature>
<feature type="transmembrane region" description="Helical" evidence="1">
    <location>
        <begin position="210"/>
        <end position="229"/>
    </location>
</feature>
<name>A0A8H7W9F3_9HELO</name>
<evidence type="ECO:0000259" key="2">
    <source>
        <dbReference type="Pfam" id="PF01757"/>
    </source>
</evidence>
<feature type="domain" description="Acyltransferase 3" evidence="2">
    <location>
        <begin position="113"/>
        <end position="498"/>
    </location>
</feature>
<feature type="transmembrane region" description="Helical" evidence="1">
    <location>
        <begin position="280"/>
        <end position="301"/>
    </location>
</feature>
<gene>
    <name evidence="3" type="ORF">IFR04_006397</name>
</gene>
<accession>A0A8H7W9F3</accession>
<evidence type="ECO:0000313" key="3">
    <source>
        <dbReference type="EMBL" id="KAG4420477.1"/>
    </source>
</evidence>
<keyword evidence="1" id="KW-0812">Transmembrane</keyword>
<keyword evidence="4" id="KW-1185">Reference proteome</keyword>
<sequence>MLDRVYFSVSAPGSRSVSRDREPKERYLFSKSMDLSHDRSAFFNARPSIDLDLESRDGSFDLEAMMRDEEGLISASHINKRSRSMFTCLEESPIIQTLLSYPAPDSLKIKPTSWLDGVRGIAALEVYIFHTISCWHTIFPAWHAEPDQTNILQLPALRTFFDSGGASVCVFFVLSGYVLTYKSLRWIRSGSRQLVYPSVASSMFRRGFRLYLPPILLTFCEMIATRFGYAPPLNFTFVAESTALAQFLDWIKETNYLVNPFYNFNTAIQGFVIHPKYDPVIWTIPLEFYGSFIVYFLLLLLARVPSNGTRMVLVAMFAALSMFLGAWNGFCFSTGMLLADFNLAQEENSAIPLFQPSRYSMIWKIIFAVAFYVAGFPTLSYPEAHVLPMFGYETLRSSIPMSLNMEDHSRFWWSISGLTMLFCTSQLPSFKSFFEANICQYLGKIAFSLYLVHQFCVMLFGFMMQRFLLGLFGLAQNQGGFWYWVACVIWYVPFTTIVFAIAAQVERLVDAPSVRFARWLEEKCLNMYRNLS</sequence>
<protein>
    <recommendedName>
        <fullName evidence="2">Acyltransferase 3 domain-containing protein</fullName>
    </recommendedName>
</protein>
<keyword evidence="1" id="KW-1133">Transmembrane helix</keyword>
<dbReference type="PANTHER" id="PTHR23028:SF134">
    <property type="entry name" value="PUTATIVE (AFU_ORTHOLOGUE AFUA_4G08520)-RELATED"/>
    <property type="match status" value="1"/>
</dbReference>
<comment type="caution">
    <text evidence="3">The sequence shown here is derived from an EMBL/GenBank/DDBJ whole genome shotgun (WGS) entry which is preliminary data.</text>
</comment>
<dbReference type="InterPro" id="IPR002656">
    <property type="entry name" value="Acyl_transf_3_dom"/>
</dbReference>
<dbReference type="AlphaFoldDB" id="A0A8H7W9F3"/>
<feature type="transmembrane region" description="Helical" evidence="1">
    <location>
        <begin position="359"/>
        <end position="379"/>
    </location>
</feature>
<dbReference type="InterPro" id="IPR050879">
    <property type="entry name" value="Acyltransferase_3"/>
</dbReference>
<reference evidence="3" key="1">
    <citation type="submission" date="2021-02" db="EMBL/GenBank/DDBJ databases">
        <title>Genome sequence Cadophora malorum strain M34.</title>
        <authorList>
            <person name="Stefanovic E."/>
            <person name="Vu D."/>
            <person name="Scully C."/>
            <person name="Dijksterhuis J."/>
            <person name="Roader J."/>
            <person name="Houbraken J."/>
        </authorList>
    </citation>
    <scope>NUCLEOTIDE SEQUENCE</scope>
    <source>
        <strain evidence="3">M34</strain>
    </source>
</reference>
<dbReference type="Pfam" id="PF01757">
    <property type="entry name" value="Acyl_transf_3"/>
    <property type="match status" value="1"/>
</dbReference>
<evidence type="ECO:0000313" key="4">
    <source>
        <dbReference type="Proteomes" id="UP000664132"/>
    </source>
</evidence>
<dbReference type="OrthoDB" id="5819582at2759"/>
<organism evidence="3 4">
    <name type="scientific">Cadophora malorum</name>
    <dbReference type="NCBI Taxonomy" id="108018"/>
    <lineage>
        <taxon>Eukaryota</taxon>
        <taxon>Fungi</taxon>
        <taxon>Dikarya</taxon>
        <taxon>Ascomycota</taxon>
        <taxon>Pezizomycotina</taxon>
        <taxon>Leotiomycetes</taxon>
        <taxon>Helotiales</taxon>
        <taxon>Ploettnerulaceae</taxon>
        <taxon>Cadophora</taxon>
    </lineage>
</organism>
<keyword evidence="1" id="KW-0472">Membrane</keyword>
<dbReference type="PANTHER" id="PTHR23028">
    <property type="entry name" value="ACETYLTRANSFERASE"/>
    <property type="match status" value="1"/>
</dbReference>
<dbReference type="GO" id="GO:0016747">
    <property type="term" value="F:acyltransferase activity, transferring groups other than amino-acyl groups"/>
    <property type="evidence" value="ECO:0007669"/>
    <property type="project" value="InterPro"/>
</dbReference>
<dbReference type="EMBL" id="JAFJYH010000083">
    <property type="protein sequence ID" value="KAG4420477.1"/>
    <property type="molecule type" value="Genomic_DNA"/>
</dbReference>
<dbReference type="Proteomes" id="UP000664132">
    <property type="component" value="Unassembled WGS sequence"/>
</dbReference>
<proteinExistence type="predicted"/>
<feature type="transmembrane region" description="Helical" evidence="1">
    <location>
        <begin position="481"/>
        <end position="503"/>
    </location>
</feature>
<feature type="transmembrane region" description="Helical" evidence="1">
    <location>
        <begin position="313"/>
        <end position="339"/>
    </location>
</feature>
<feature type="transmembrane region" description="Helical" evidence="1">
    <location>
        <begin position="447"/>
        <end position="469"/>
    </location>
</feature>